<dbReference type="InterPro" id="IPR036398">
    <property type="entry name" value="CA_dom_sf"/>
</dbReference>
<dbReference type="Gene3D" id="3.10.200.10">
    <property type="entry name" value="Alpha carbonic anhydrase"/>
    <property type="match status" value="1"/>
</dbReference>
<accession>A0ABD3X3R2</accession>
<dbReference type="PANTHER" id="PTHR18952:SF208">
    <property type="entry name" value="CARBONIC ANHYDRASE XA-RELATED"/>
    <property type="match status" value="1"/>
</dbReference>
<reference evidence="8 9" key="1">
    <citation type="submission" date="2024-11" db="EMBL/GenBank/DDBJ databases">
        <title>Chromosome-level genome assembly of the freshwater bivalve Anodonta woodiana.</title>
        <authorList>
            <person name="Chen X."/>
        </authorList>
    </citation>
    <scope>NUCLEOTIDE SEQUENCE [LARGE SCALE GENOMIC DNA]</scope>
    <source>
        <strain evidence="8">MN2024</strain>
        <tissue evidence="8">Gills</tissue>
    </source>
</reference>
<evidence type="ECO:0000259" key="7">
    <source>
        <dbReference type="PROSITE" id="PS51144"/>
    </source>
</evidence>
<evidence type="ECO:0000256" key="5">
    <source>
        <dbReference type="ARBA" id="ARBA00022833"/>
    </source>
</evidence>
<dbReference type="InterPro" id="IPR018338">
    <property type="entry name" value="Carbonic_anhydrase_a-class_CS"/>
</dbReference>
<dbReference type="InterPro" id="IPR023561">
    <property type="entry name" value="Carbonic_anhydrase_a-class"/>
</dbReference>
<comment type="function">
    <text evidence="6">Reversible hydration of carbon dioxide.</text>
</comment>
<name>A0ABD3X3R2_SINWO</name>
<dbReference type="SUPFAM" id="SSF51069">
    <property type="entry name" value="Carbonic anhydrase"/>
    <property type="match status" value="1"/>
</dbReference>
<keyword evidence="3" id="KW-0964">Secreted</keyword>
<keyword evidence="6" id="KW-0456">Lyase</keyword>
<dbReference type="PANTHER" id="PTHR18952">
    <property type="entry name" value="CARBONIC ANHYDRASE"/>
    <property type="match status" value="1"/>
</dbReference>
<organism evidence="8 9">
    <name type="scientific">Sinanodonta woodiana</name>
    <name type="common">Chinese pond mussel</name>
    <name type="synonym">Anodonta woodiana</name>
    <dbReference type="NCBI Taxonomy" id="1069815"/>
    <lineage>
        <taxon>Eukaryota</taxon>
        <taxon>Metazoa</taxon>
        <taxon>Spiralia</taxon>
        <taxon>Lophotrochozoa</taxon>
        <taxon>Mollusca</taxon>
        <taxon>Bivalvia</taxon>
        <taxon>Autobranchia</taxon>
        <taxon>Heteroconchia</taxon>
        <taxon>Palaeoheterodonta</taxon>
        <taxon>Unionida</taxon>
        <taxon>Unionoidea</taxon>
        <taxon>Unionidae</taxon>
        <taxon>Unioninae</taxon>
        <taxon>Sinanodonta</taxon>
    </lineage>
</organism>
<comment type="similarity">
    <text evidence="2 6">Belongs to the alpha-carbonic anhydrase family.</text>
</comment>
<feature type="domain" description="Alpha-carbonic anhydrase" evidence="7">
    <location>
        <begin position="1"/>
        <end position="226"/>
    </location>
</feature>
<keyword evidence="9" id="KW-1185">Reference proteome</keyword>
<dbReference type="PROSITE" id="PS00162">
    <property type="entry name" value="ALPHA_CA_1"/>
    <property type="match status" value="1"/>
</dbReference>
<evidence type="ECO:0000256" key="1">
    <source>
        <dbReference type="ARBA" id="ARBA00004613"/>
    </source>
</evidence>
<comment type="catalytic activity">
    <reaction evidence="6">
        <text>hydrogencarbonate + H(+) = CO2 + H2O</text>
        <dbReference type="Rhea" id="RHEA:10748"/>
        <dbReference type="ChEBI" id="CHEBI:15377"/>
        <dbReference type="ChEBI" id="CHEBI:15378"/>
        <dbReference type="ChEBI" id="CHEBI:16526"/>
        <dbReference type="ChEBI" id="CHEBI:17544"/>
        <dbReference type="EC" id="4.2.1.1"/>
    </reaction>
</comment>
<dbReference type="GO" id="GO:0004089">
    <property type="term" value="F:carbonate dehydratase activity"/>
    <property type="evidence" value="ECO:0007669"/>
    <property type="project" value="UniProtKB-UniRule"/>
</dbReference>
<keyword evidence="5 6" id="KW-0862">Zinc</keyword>
<comment type="subcellular location">
    <subcellularLocation>
        <location evidence="1">Secreted</location>
    </subcellularLocation>
</comment>
<dbReference type="InterPro" id="IPR001148">
    <property type="entry name" value="CA_dom"/>
</dbReference>
<evidence type="ECO:0000256" key="6">
    <source>
        <dbReference type="RuleBase" id="RU367011"/>
    </source>
</evidence>
<comment type="cofactor">
    <cofactor evidence="6">
        <name>Zn(2+)</name>
        <dbReference type="ChEBI" id="CHEBI:29105"/>
    </cofactor>
</comment>
<evidence type="ECO:0000256" key="4">
    <source>
        <dbReference type="ARBA" id="ARBA00022723"/>
    </source>
</evidence>
<dbReference type="EC" id="4.2.1.1" evidence="6"/>
<evidence type="ECO:0000313" key="9">
    <source>
        <dbReference type="Proteomes" id="UP001634394"/>
    </source>
</evidence>
<proteinExistence type="inferred from homology"/>
<dbReference type="SMART" id="SM01057">
    <property type="entry name" value="Carb_anhydrase"/>
    <property type="match status" value="1"/>
</dbReference>
<feature type="non-terminal residue" evidence="8">
    <location>
        <position position="241"/>
    </location>
</feature>
<feature type="non-terminal residue" evidence="8">
    <location>
        <position position="1"/>
    </location>
</feature>
<dbReference type="EMBL" id="JBJQND010000004">
    <property type="protein sequence ID" value="KAL3880128.1"/>
    <property type="molecule type" value="Genomic_DNA"/>
</dbReference>
<sequence length="241" mass="27324">GGSLWAEWWNYEGISGYGTLVNNGYDLTLDINDTDVETTPVNVTLGPLSYNYRIKQIKLHFGGENYIGSEHTIQGKAFPGEIHLVAYNSDVYANISRAQTSPRGIAIIAAFLQINDTANGEIEKITNMTTYVTYKGQRTKLLKGLHIKQLLPNIDTYITYEGSFTQPGCYETVTWIVINKPLKISKDQMETLRNLRQGDMDHPQAFMADNFRPIMPLHSRTIRTNINFMKGCTMAKDMHYE</sequence>
<keyword evidence="4 6" id="KW-0479">Metal-binding</keyword>
<evidence type="ECO:0000313" key="8">
    <source>
        <dbReference type="EMBL" id="KAL3880128.1"/>
    </source>
</evidence>
<dbReference type="PROSITE" id="PS51144">
    <property type="entry name" value="ALPHA_CA_2"/>
    <property type="match status" value="1"/>
</dbReference>
<gene>
    <name evidence="8" type="ORF">ACJMK2_032396</name>
</gene>
<dbReference type="AlphaFoldDB" id="A0ABD3X3R2"/>
<comment type="caution">
    <text evidence="8">The sequence shown here is derived from an EMBL/GenBank/DDBJ whole genome shotgun (WGS) entry which is preliminary data.</text>
</comment>
<dbReference type="Proteomes" id="UP001634394">
    <property type="component" value="Unassembled WGS sequence"/>
</dbReference>
<dbReference type="GO" id="GO:0005576">
    <property type="term" value="C:extracellular region"/>
    <property type="evidence" value="ECO:0007669"/>
    <property type="project" value="UniProtKB-SubCell"/>
</dbReference>
<evidence type="ECO:0000256" key="2">
    <source>
        <dbReference type="ARBA" id="ARBA00010718"/>
    </source>
</evidence>
<dbReference type="Pfam" id="PF00194">
    <property type="entry name" value="Carb_anhydrase"/>
    <property type="match status" value="1"/>
</dbReference>
<protein>
    <recommendedName>
        <fullName evidence="6">Carbonic anhydrase</fullName>
        <ecNumber evidence="6">4.2.1.1</ecNumber>
    </recommendedName>
</protein>
<evidence type="ECO:0000256" key="3">
    <source>
        <dbReference type="ARBA" id="ARBA00022525"/>
    </source>
</evidence>
<dbReference type="GO" id="GO:0008270">
    <property type="term" value="F:zinc ion binding"/>
    <property type="evidence" value="ECO:0007669"/>
    <property type="project" value="UniProtKB-UniRule"/>
</dbReference>